<dbReference type="PANTHER" id="PTHR14778">
    <property type="entry name" value="KINETOCHORE-ASSOCIATED PROTEIN DSN1 HOMOLOG"/>
    <property type="match status" value="1"/>
</dbReference>
<feature type="compositionally biased region" description="Basic and acidic residues" evidence="2">
    <location>
        <begin position="123"/>
        <end position="137"/>
    </location>
</feature>
<dbReference type="EMBL" id="PUHR01000098">
    <property type="protein sequence ID" value="KAG0667450.1"/>
    <property type="molecule type" value="Genomic_DNA"/>
</dbReference>
<organism evidence="3 4">
    <name type="scientific">Maudiozyma exigua</name>
    <name type="common">Yeast</name>
    <name type="synonym">Kazachstania exigua</name>
    <dbReference type="NCBI Taxonomy" id="34358"/>
    <lineage>
        <taxon>Eukaryota</taxon>
        <taxon>Fungi</taxon>
        <taxon>Dikarya</taxon>
        <taxon>Ascomycota</taxon>
        <taxon>Saccharomycotina</taxon>
        <taxon>Saccharomycetes</taxon>
        <taxon>Saccharomycetales</taxon>
        <taxon>Saccharomycetaceae</taxon>
        <taxon>Maudiozyma</taxon>
    </lineage>
</organism>
<evidence type="ECO:0000256" key="1">
    <source>
        <dbReference type="SAM" id="Coils"/>
    </source>
</evidence>
<feature type="region of interest" description="Disordered" evidence="2">
    <location>
        <begin position="396"/>
        <end position="431"/>
    </location>
</feature>
<accession>A0A9P7BA52</accession>
<feature type="coiled-coil region" evidence="1">
    <location>
        <begin position="482"/>
        <end position="516"/>
    </location>
</feature>
<name>A0A9P7BA52_MAUEX</name>
<feature type="compositionally biased region" description="Polar residues" evidence="2">
    <location>
        <begin position="42"/>
        <end position="75"/>
    </location>
</feature>
<dbReference type="GO" id="GO:0051301">
    <property type="term" value="P:cell division"/>
    <property type="evidence" value="ECO:0007669"/>
    <property type="project" value="InterPro"/>
</dbReference>
<sequence>MSMDSVTNQNDRIGNTTLPKKRIYPLRMETLPDEPSGKEVNSDANVATSTQNPQKRQSNNDIPNSQDSSVTNTDGFENDQDFRFKRHKLPKGKGMQSLGERLDNLQGMKRAKWMDNFDSSIRNTHDRNSRDRGKSSRDNNMNININNTDMPSSRPNLNMDQIPYLGASQWQQTQPQQPMYYIPVPTSPMYNSQVPMGSIPPQYMSQGIPILPNSSIQPFYPSQSIPSSSQLLPPPQLNPTNLQYAQNTRHNRRSLAEQRGRRLSIMSNRDQTMISPHRDVPENQFYRYLGHMPGDTDLQLRQLYSWCAIRSFERMRHDFKSQEKFSDALPQNFIENKNITLSIIQNFVDDLRRGHIDIDWNAEDRTDIERYKEKPRDPLSNEQEESEDTILKNLFREDDDEQDGDDDHSNEVQQENRKYDNEVESNDTRSESFYYTGINVKKIPKRNDKRTNKDDIEMVSQSQRKTNVIRKKEIPLLPNSKNIKNEQNLMILTEKVENLKKELQNWIDILDNHNIQEDIRNDLKSLQTDVDTESVERELEEKSTLSHLLSTEDLEKDLVKRMNKLQVHTHLIKSHSDLLKTSTSDRIKQLSNEFKRRENPRGKTVDSKRLLRGLSESLTKL</sequence>
<evidence type="ECO:0000313" key="4">
    <source>
        <dbReference type="Proteomes" id="UP000750334"/>
    </source>
</evidence>
<dbReference type="Proteomes" id="UP000750334">
    <property type="component" value="Unassembled WGS sequence"/>
</dbReference>
<reference evidence="3 4" key="1">
    <citation type="submission" date="2020-11" db="EMBL/GenBank/DDBJ databases">
        <title>Kefir isolates.</title>
        <authorList>
            <person name="Marcisauskas S."/>
            <person name="Kim Y."/>
            <person name="Blasche S."/>
        </authorList>
    </citation>
    <scope>NUCLEOTIDE SEQUENCE [LARGE SCALE GENOMIC DNA]</scope>
    <source>
        <strain evidence="3 4">OG2</strain>
    </source>
</reference>
<protein>
    <submittedName>
        <fullName evidence="3">Uncharacterized protein</fullName>
    </submittedName>
</protein>
<feature type="compositionally biased region" description="Acidic residues" evidence="2">
    <location>
        <begin position="397"/>
        <end position="406"/>
    </location>
</feature>
<dbReference type="AlphaFoldDB" id="A0A9P7BA52"/>
<feature type="compositionally biased region" description="Polar residues" evidence="2">
    <location>
        <begin position="1"/>
        <end position="18"/>
    </location>
</feature>
<feature type="compositionally biased region" description="Basic and acidic residues" evidence="2">
    <location>
        <begin position="407"/>
        <end position="430"/>
    </location>
</feature>
<dbReference type="PANTHER" id="PTHR14778:SF2">
    <property type="entry name" value="KINETOCHORE-ASSOCIATED PROTEIN DSN1 HOMOLOG"/>
    <property type="match status" value="1"/>
</dbReference>
<proteinExistence type="predicted"/>
<feature type="region of interest" description="Disordered" evidence="2">
    <location>
        <begin position="116"/>
        <end position="155"/>
    </location>
</feature>
<feature type="region of interest" description="Disordered" evidence="2">
    <location>
        <begin position="1"/>
        <end position="78"/>
    </location>
</feature>
<dbReference type="GO" id="GO:0000444">
    <property type="term" value="C:MIS12/MIND type complex"/>
    <property type="evidence" value="ECO:0007669"/>
    <property type="project" value="InterPro"/>
</dbReference>
<keyword evidence="4" id="KW-1185">Reference proteome</keyword>
<keyword evidence="1" id="KW-0175">Coiled coil</keyword>
<evidence type="ECO:0000256" key="2">
    <source>
        <dbReference type="SAM" id="MobiDB-lite"/>
    </source>
</evidence>
<dbReference type="Pfam" id="PF08202">
    <property type="entry name" value="MIS13"/>
    <property type="match status" value="1"/>
</dbReference>
<gene>
    <name evidence="3" type="ORF">C6P45_005503</name>
</gene>
<dbReference type="OrthoDB" id="3364649at2759"/>
<dbReference type="InterPro" id="IPR013218">
    <property type="entry name" value="Dsn1/Mis13"/>
</dbReference>
<comment type="caution">
    <text evidence="3">The sequence shown here is derived from an EMBL/GenBank/DDBJ whole genome shotgun (WGS) entry which is preliminary data.</text>
</comment>
<evidence type="ECO:0000313" key="3">
    <source>
        <dbReference type="EMBL" id="KAG0667450.1"/>
    </source>
</evidence>
<dbReference type="GO" id="GO:0007059">
    <property type="term" value="P:chromosome segregation"/>
    <property type="evidence" value="ECO:0007669"/>
    <property type="project" value="InterPro"/>
</dbReference>